<evidence type="ECO:0000313" key="1">
    <source>
        <dbReference type="EMBL" id="KZT51167.1"/>
    </source>
</evidence>
<keyword evidence="2" id="KW-1185">Reference proteome</keyword>
<dbReference type="EMBL" id="KV424122">
    <property type="protein sequence ID" value="KZT51167.1"/>
    <property type="molecule type" value="Genomic_DNA"/>
</dbReference>
<gene>
    <name evidence="1" type="ORF">CALCODRAFT_148624</name>
</gene>
<dbReference type="Proteomes" id="UP000076842">
    <property type="component" value="Unassembled WGS sequence"/>
</dbReference>
<reference evidence="1 2" key="1">
    <citation type="journal article" date="2016" name="Mol. Biol. Evol.">
        <title>Comparative Genomics of Early-Diverging Mushroom-Forming Fungi Provides Insights into the Origins of Lignocellulose Decay Capabilities.</title>
        <authorList>
            <person name="Nagy L.G."/>
            <person name="Riley R."/>
            <person name="Tritt A."/>
            <person name="Adam C."/>
            <person name="Daum C."/>
            <person name="Floudas D."/>
            <person name="Sun H."/>
            <person name="Yadav J.S."/>
            <person name="Pangilinan J."/>
            <person name="Larsson K.H."/>
            <person name="Matsuura K."/>
            <person name="Barry K."/>
            <person name="Labutti K."/>
            <person name="Kuo R."/>
            <person name="Ohm R.A."/>
            <person name="Bhattacharya S.S."/>
            <person name="Shirouzu T."/>
            <person name="Yoshinaga Y."/>
            <person name="Martin F.M."/>
            <person name="Grigoriev I.V."/>
            <person name="Hibbett D.S."/>
        </authorList>
    </citation>
    <scope>NUCLEOTIDE SEQUENCE [LARGE SCALE GENOMIC DNA]</scope>
    <source>
        <strain evidence="1 2">HHB12733</strain>
    </source>
</reference>
<organism evidence="1 2">
    <name type="scientific">Calocera cornea HHB12733</name>
    <dbReference type="NCBI Taxonomy" id="1353952"/>
    <lineage>
        <taxon>Eukaryota</taxon>
        <taxon>Fungi</taxon>
        <taxon>Dikarya</taxon>
        <taxon>Basidiomycota</taxon>
        <taxon>Agaricomycotina</taxon>
        <taxon>Dacrymycetes</taxon>
        <taxon>Dacrymycetales</taxon>
        <taxon>Dacrymycetaceae</taxon>
        <taxon>Calocera</taxon>
    </lineage>
</organism>
<accession>A0A165CPV2</accession>
<sequence>MHPSITTQVPLALNMASPSPLPAATNLLLRLSTFLLLNCINSLDSSPNTSHPYIFSLQRISSTSLFPRPLSNASPLGVEWKLEAAHRSCKTCRIVHPKTCADASLARCATYTKFSSTTLYADMM</sequence>
<dbReference type="InParanoid" id="A0A165CPV2"/>
<dbReference type="AlphaFoldDB" id="A0A165CPV2"/>
<evidence type="ECO:0000313" key="2">
    <source>
        <dbReference type="Proteomes" id="UP000076842"/>
    </source>
</evidence>
<name>A0A165CPV2_9BASI</name>
<protein>
    <submittedName>
        <fullName evidence="1">Uncharacterized protein</fullName>
    </submittedName>
</protein>
<proteinExistence type="predicted"/>